<evidence type="ECO:0000256" key="1">
    <source>
        <dbReference type="ARBA" id="ARBA00023157"/>
    </source>
</evidence>
<sequence length="630" mass="69738">MSAPFYSFDPCVATGQPCGACYPYTTKPCVASCNDLRPCSVCPGGGCSPCPAPVRPCPEPCPAPPILPCLPPCPPCDKPRTEPPKPVPVCDTVAIPCCRPNRCRACPCYCTTEPGLYKNHINHINCKKFSLVNYSLQTCQCCLAATNASLALRGTDASGVNGAYTTRGPGVDNPDRSRSRGRFRATALALVMRLAKGLAAMTSHVRPIASITVHARDPAADMPGPCGTLASVVQSSLRVKRSLAQARLITLAATTHVINWSDLKLSSMKALKDLMSVVLTLLIFWIIGTARARQPDIDINRIKLLPKEGHQHSNLQSRRSIVPYHFRKNDYDHHSSRFGQLRPQMHIIYDTASNTEAKAGKVYQPREDPRFFYQSDSYMEEVNRKNLSNEVSATYLERGVVRASEHKLRSLPFQLRDNELNSIYEDTCVKCPPDRTLIAKAGVDRAMLQYPRIFTCSGRKAARAVRFTRMYGPEFGSLLKAGSHMLVGRITYKGEILQTCKMQIHVLLQSCPVPKYLVSHCKAGNKTCSFTCRNAKSELRGTKSLMCEENQRWSGRLPTCNTRTWCTPPIPPDHGKVSCKGVTASNGYGLTDGSACRVRCAKGWRWRSRVSICRRGNWTHNLICQPNRSK</sequence>
<protein>
    <recommendedName>
        <fullName evidence="3">Sushi domain-containing protein</fullName>
    </recommendedName>
</protein>
<dbReference type="CDD" id="cd00033">
    <property type="entry name" value="CCP"/>
    <property type="match status" value="1"/>
</dbReference>
<comment type="caution">
    <text evidence="2">Lacks conserved residue(s) required for the propagation of feature annotation.</text>
</comment>
<comment type="caution">
    <text evidence="4">The sequence shown here is derived from an EMBL/GenBank/DDBJ whole genome shotgun (WGS) entry which is preliminary data.</text>
</comment>
<dbReference type="SUPFAM" id="SSF57535">
    <property type="entry name" value="Complement control module/SCR domain"/>
    <property type="match status" value="1"/>
</dbReference>
<gene>
    <name evidence="4" type="ORF">APLA_LOCUS9093</name>
</gene>
<evidence type="ECO:0000313" key="4">
    <source>
        <dbReference type="EMBL" id="CAB3240524.1"/>
    </source>
</evidence>
<dbReference type="OrthoDB" id="10070999at2759"/>
<feature type="domain" description="Sushi" evidence="3">
    <location>
        <begin position="509"/>
        <end position="562"/>
    </location>
</feature>
<evidence type="ECO:0000259" key="3">
    <source>
        <dbReference type="PROSITE" id="PS50923"/>
    </source>
</evidence>
<keyword evidence="2" id="KW-0768">Sushi</keyword>
<name>A0A8S1A7L9_ARCPL</name>
<dbReference type="InterPro" id="IPR000436">
    <property type="entry name" value="Sushi_SCR_CCP_dom"/>
</dbReference>
<evidence type="ECO:0000256" key="2">
    <source>
        <dbReference type="PROSITE-ProRule" id="PRU00302"/>
    </source>
</evidence>
<evidence type="ECO:0000313" key="5">
    <source>
        <dbReference type="Proteomes" id="UP000494256"/>
    </source>
</evidence>
<dbReference type="PROSITE" id="PS50923">
    <property type="entry name" value="SUSHI"/>
    <property type="match status" value="1"/>
</dbReference>
<proteinExistence type="predicted"/>
<accession>A0A8S1A7L9</accession>
<dbReference type="EMBL" id="CADEBD010000309">
    <property type="protein sequence ID" value="CAB3240524.1"/>
    <property type="molecule type" value="Genomic_DNA"/>
</dbReference>
<organism evidence="4 5">
    <name type="scientific">Arctia plantaginis</name>
    <name type="common">Wood tiger moth</name>
    <name type="synonym">Phalaena plantaginis</name>
    <dbReference type="NCBI Taxonomy" id="874455"/>
    <lineage>
        <taxon>Eukaryota</taxon>
        <taxon>Metazoa</taxon>
        <taxon>Ecdysozoa</taxon>
        <taxon>Arthropoda</taxon>
        <taxon>Hexapoda</taxon>
        <taxon>Insecta</taxon>
        <taxon>Pterygota</taxon>
        <taxon>Neoptera</taxon>
        <taxon>Endopterygota</taxon>
        <taxon>Lepidoptera</taxon>
        <taxon>Glossata</taxon>
        <taxon>Ditrysia</taxon>
        <taxon>Noctuoidea</taxon>
        <taxon>Erebidae</taxon>
        <taxon>Arctiinae</taxon>
        <taxon>Arctia</taxon>
    </lineage>
</organism>
<dbReference type="Proteomes" id="UP000494256">
    <property type="component" value="Unassembled WGS sequence"/>
</dbReference>
<reference evidence="4 5" key="1">
    <citation type="submission" date="2020-04" db="EMBL/GenBank/DDBJ databases">
        <authorList>
            <person name="Wallbank WR R."/>
            <person name="Pardo Diaz C."/>
            <person name="Kozak K."/>
            <person name="Martin S."/>
            <person name="Jiggins C."/>
            <person name="Moest M."/>
            <person name="Warren A I."/>
            <person name="Byers J.R.P. K."/>
            <person name="Montejo-Kovacevich G."/>
            <person name="Yen C E."/>
        </authorList>
    </citation>
    <scope>NUCLEOTIDE SEQUENCE [LARGE SCALE GENOMIC DNA]</scope>
</reference>
<dbReference type="Gene3D" id="2.10.70.10">
    <property type="entry name" value="Complement Module, domain 1"/>
    <property type="match status" value="1"/>
</dbReference>
<dbReference type="AlphaFoldDB" id="A0A8S1A7L9"/>
<dbReference type="InterPro" id="IPR035976">
    <property type="entry name" value="Sushi/SCR/CCP_sf"/>
</dbReference>
<keyword evidence="1" id="KW-1015">Disulfide bond</keyword>
<dbReference type="SMART" id="SM00032">
    <property type="entry name" value="CCP"/>
    <property type="match status" value="2"/>
</dbReference>